<evidence type="ECO:0000313" key="2">
    <source>
        <dbReference type="Proteomes" id="UP000295252"/>
    </source>
</evidence>
<dbReference type="PhylomeDB" id="A0A068VE61"/>
<gene>
    <name evidence="1" type="ORF">GSCOC_T00007307001</name>
</gene>
<dbReference type="InterPro" id="IPR011009">
    <property type="entry name" value="Kinase-like_dom_sf"/>
</dbReference>
<dbReference type="AlphaFoldDB" id="A0A068VE61"/>
<dbReference type="EMBL" id="HG739434">
    <property type="protein sequence ID" value="CDP19110.1"/>
    <property type="molecule type" value="Genomic_DNA"/>
</dbReference>
<evidence type="ECO:0000313" key="1">
    <source>
        <dbReference type="EMBL" id="CDP19110.1"/>
    </source>
</evidence>
<protein>
    <recommendedName>
        <fullName evidence="3">Protein kinase domain-containing protein</fullName>
    </recommendedName>
</protein>
<dbReference type="SUPFAM" id="SSF56112">
    <property type="entry name" value="Protein kinase-like (PK-like)"/>
    <property type="match status" value="1"/>
</dbReference>
<name>A0A068VE61_COFCA</name>
<dbReference type="OrthoDB" id="40902at2759"/>
<dbReference type="Proteomes" id="UP000295252">
    <property type="component" value="Chromosome X"/>
</dbReference>
<dbReference type="Gramene" id="CDP19110">
    <property type="protein sequence ID" value="CDP19110"/>
    <property type="gene ID" value="GSCOC_T00007307001"/>
</dbReference>
<reference evidence="2" key="1">
    <citation type="journal article" date="2014" name="Science">
        <title>The coffee genome provides insight into the convergent evolution of caffeine biosynthesis.</title>
        <authorList>
            <person name="Denoeud F."/>
            <person name="Carretero-Paulet L."/>
            <person name="Dereeper A."/>
            <person name="Droc G."/>
            <person name="Guyot R."/>
            <person name="Pietrella M."/>
            <person name="Zheng C."/>
            <person name="Alberti A."/>
            <person name="Anthony F."/>
            <person name="Aprea G."/>
            <person name="Aury J.M."/>
            <person name="Bento P."/>
            <person name="Bernard M."/>
            <person name="Bocs S."/>
            <person name="Campa C."/>
            <person name="Cenci A."/>
            <person name="Combes M.C."/>
            <person name="Crouzillat D."/>
            <person name="Da Silva C."/>
            <person name="Daddiego L."/>
            <person name="De Bellis F."/>
            <person name="Dussert S."/>
            <person name="Garsmeur O."/>
            <person name="Gayraud T."/>
            <person name="Guignon V."/>
            <person name="Jahn K."/>
            <person name="Jamilloux V."/>
            <person name="Joet T."/>
            <person name="Labadie K."/>
            <person name="Lan T."/>
            <person name="Leclercq J."/>
            <person name="Lepelley M."/>
            <person name="Leroy T."/>
            <person name="Li L.T."/>
            <person name="Librado P."/>
            <person name="Lopez L."/>
            <person name="Munoz A."/>
            <person name="Noel B."/>
            <person name="Pallavicini A."/>
            <person name="Perrotta G."/>
            <person name="Poncet V."/>
            <person name="Pot D."/>
            <person name="Priyono X."/>
            <person name="Rigoreau M."/>
            <person name="Rouard M."/>
            <person name="Rozas J."/>
            <person name="Tranchant-Dubreuil C."/>
            <person name="VanBuren R."/>
            <person name="Zhang Q."/>
            <person name="Andrade A.C."/>
            <person name="Argout X."/>
            <person name="Bertrand B."/>
            <person name="de Kochko A."/>
            <person name="Graziosi G."/>
            <person name="Henry R.J."/>
            <person name="Jayarama X."/>
            <person name="Ming R."/>
            <person name="Nagai C."/>
            <person name="Rounsley S."/>
            <person name="Sankoff D."/>
            <person name="Giuliano G."/>
            <person name="Albert V.A."/>
            <person name="Wincker P."/>
            <person name="Lashermes P."/>
        </authorList>
    </citation>
    <scope>NUCLEOTIDE SEQUENCE [LARGE SCALE GENOMIC DNA]</scope>
    <source>
        <strain evidence="2">cv. DH200-94</strain>
    </source>
</reference>
<sequence>MSTILMLSVYYFQQQTYIFMAIFSSSTETIDGGNSTLSPPRDGVLRVNVRFPTRVFNSLSPEVKDLLRRMLSKGVIRRFTAEQVLTHPWMTGEGGDEIRPVAIEEARPVAIIN</sequence>
<dbReference type="Gene3D" id="1.10.510.10">
    <property type="entry name" value="Transferase(Phosphotransferase) domain 1"/>
    <property type="match status" value="1"/>
</dbReference>
<dbReference type="InParanoid" id="A0A068VE61"/>
<evidence type="ECO:0008006" key="3">
    <source>
        <dbReference type="Google" id="ProtNLM"/>
    </source>
</evidence>
<accession>A0A068VE61</accession>
<organism evidence="1 2">
    <name type="scientific">Coffea canephora</name>
    <name type="common">Robusta coffee</name>
    <dbReference type="NCBI Taxonomy" id="49390"/>
    <lineage>
        <taxon>Eukaryota</taxon>
        <taxon>Viridiplantae</taxon>
        <taxon>Streptophyta</taxon>
        <taxon>Embryophyta</taxon>
        <taxon>Tracheophyta</taxon>
        <taxon>Spermatophyta</taxon>
        <taxon>Magnoliopsida</taxon>
        <taxon>eudicotyledons</taxon>
        <taxon>Gunneridae</taxon>
        <taxon>Pentapetalae</taxon>
        <taxon>asterids</taxon>
        <taxon>lamiids</taxon>
        <taxon>Gentianales</taxon>
        <taxon>Rubiaceae</taxon>
        <taxon>Ixoroideae</taxon>
        <taxon>Gardenieae complex</taxon>
        <taxon>Bertiereae - Coffeeae clade</taxon>
        <taxon>Coffeeae</taxon>
        <taxon>Coffea</taxon>
    </lineage>
</organism>
<proteinExistence type="predicted"/>
<keyword evidence="2" id="KW-1185">Reference proteome</keyword>
<dbReference type="STRING" id="49390.A0A068VE61"/>